<feature type="signal peptide" evidence="1">
    <location>
        <begin position="1"/>
        <end position="23"/>
    </location>
</feature>
<name>A0A5R9J8C7_9PROT</name>
<protein>
    <recommendedName>
        <fullName evidence="2">Rap1a immunity protein domain-containing protein</fullName>
    </recommendedName>
</protein>
<evidence type="ECO:0000313" key="4">
    <source>
        <dbReference type="Proteomes" id="UP000305654"/>
    </source>
</evidence>
<keyword evidence="4" id="KW-1185">Reference proteome</keyword>
<dbReference type="RefSeq" id="WP_138325116.1">
    <property type="nucleotide sequence ID" value="NZ_VCDI01000002.1"/>
</dbReference>
<keyword evidence="1" id="KW-0732">Signal</keyword>
<feature type="chain" id="PRO_5024414143" description="Rap1a immunity protein domain-containing protein" evidence="1">
    <location>
        <begin position="24"/>
        <end position="140"/>
    </location>
</feature>
<evidence type="ECO:0000313" key="3">
    <source>
        <dbReference type="EMBL" id="TLU73043.1"/>
    </source>
</evidence>
<accession>A0A5R9J8C7</accession>
<dbReference type="AlphaFoldDB" id="A0A5R9J8C7"/>
<feature type="domain" description="Rap1a immunity protein" evidence="2">
    <location>
        <begin position="45"/>
        <end position="135"/>
    </location>
</feature>
<evidence type="ECO:0000256" key="1">
    <source>
        <dbReference type="SAM" id="SignalP"/>
    </source>
</evidence>
<dbReference type="Proteomes" id="UP000305654">
    <property type="component" value="Unassembled WGS sequence"/>
</dbReference>
<dbReference type="InterPro" id="IPR041238">
    <property type="entry name" value="Rap1a"/>
</dbReference>
<comment type="caution">
    <text evidence="3">The sequence shown here is derived from an EMBL/GenBank/DDBJ whole genome shotgun (WGS) entry which is preliminary data.</text>
</comment>
<dbReference type="EMBL" id="VCDI01000002">
    <property type="protein sequence ID" value="TLU73043.1"/>
    <property type="molecule type" value="Genomic_DNA"/>
</dbReference>
<proteinExistence type="predicted"/>
<reference evidence="3 4" key="1">
    <citation type="submission" date="2019-05" db="EMBL/GenBank/DDBJ databases">
        <authorList>
            <person name="Pankratov T."/>
            <person name="Grouzdev D."/>
        </authorList>
    </citation>
    <scope>NUCLEOTIDE SEQUENCE [LARGE SCALE GENOMIC DNA]</scope>
    <source>
        <strain evidence="3 4">KEBCLARHB70R</strain>
    </source>
</reference>
<dbReference type="Pfam" id="PF18602">
    <property type="entry name" value="Rap1a"/>
    <property type="match status" value="1"/>
</dbReference>
<dbReference type="OrthoDB" id="9132029at2"/>
<evidence type="ECO:0000259" key="2">
    <source>
        <dbReference type="Pfam" id="PF18602"/>
    </source>
</evidence>
<gene>
    <name evidence="3" type="ORF">FE263_06285</name>
</gene>
<organism evidence="3 4">
    <name type="scientific">Lichenicoccus roseus</name>
    <dbReference type="NCBI Taxonomy" id="2683649"/>
    <lineage>
        <taxon>Bacteria</taxon>
        <taxon>Pseudomonadati</taxon>
        <taxon>Pseudomonadota</taxon>
        <taxon>Alphaproteobacteria</taxon>
        <taxon>Acetobacterales</taxon>
        <taxon>Acetobacteraceae</taxon>
        <taxon>Lichenicoccus</taxon>
    </lineage>
</organism>
<sequence length="140" mass="14898">MRSRIVGLCAVAAAAWLPIAAQAQDPDASPYSYKRPSPTTITNFQSLFDMCVSASNDTRARSEHALCVGYFTGIIDLYVSETAPAARSFCLPTNPPLTRQQGRDKLVVWAGSNPSAMSEPATVGVLQFLDASFPCGAPAQ</sequence>